<dbReference type="PANTHER" id="PTHR34989:SF1">
    <property type="entry name" value="PROTEIN HDED"/>
    <property type="match status" value="1"/>
</dbReference>
<feature type="transmembrane region" description="Helical" evidence="1">
    <location>
        <begin position="133"/>
        <end position="153"/>
    </location>
</feature>
<evidence type="ECO:0000313" key="3">
    <source>
        <dbReference type="Proteomes" id="UP000009236"/>
    </source>
</evidence>
<dbReference type="Pfam" id="PF03729">
    <property type="entry name" value="DUF308"/>
    <property type="match status" value="2"/>
</dbReference>
<reference evidence="2 3" key="1">
    <citation type="submission" date="2011-05" db="EMBL/GenBank/DDBJ databases">
        <title>Complete sequence of Isoptericola variabilis 225.</title>
        <authorList>
            <consortium name="US DOE Joint Genome Institute"/>
            <person name="Lucas S."/>
            <person name="Han J."/>
            <person name="Lapidus A."/>
            <person name="Cheng J.-F."/>
            <person name="Goodwin L."/>
            <person name="Pitluck S."/>
            <person name="Peters L."/>
            <person name="Mikhailova N."/>
            <person name="Zeytun A."/>
            <person name="Han C."/>
            <person name="Tapia R."/>
            <person name="Land M."/>
            <person name="Hauser L."/>
            <person name="Kyrpides N."/>
            <person name="Ivanova N."/>
            <person name="Pagani I."/>
            <person name="Siebers A."/>
            <person name="Allgaier M."/>
            <person name="Thelen M."/>
            <person name="Hugenholtz P."/>
            <person name="Gladden J."/>
            <person name="Woyke T."/>
        </authorList>
    </citation>
    <scope>NUCLEOTIDE SEQUENCE [LARGE SCALE GENOMIC DNA]</scope>
    <source>
        <strain evidence="3">225</strain>
    </source>
</reference>
<proteinExistence type="predicted"/>
<dbReference type="GO" id="GO:0005886">
    <property type="term" value="C:plasma membrane"/>
    <property type="evidence" value="ECO:0007669"/>
    <property type="project" value="TreeGrafter"/>
</dbReference>
<dbReference type="HOGENOM" id="CLU_091585_5_2_11"/>
<gene>
    <name evidence="2" type="ordered locus">Isova_1366</name>
</gene>
<dbReference type="Proteomes" id="UP000009236">
    <property type="component" value="Chromosome"/>
</dbReference>
<evidence type="ECO:0008006" key="4">
    <source>
        <dbReference type="Google" id="ProtNLM"/>
    </source>
</evidence>
<dbReference type="KEGG" id="iva:Isova_1366"/>
<evidence type="ECO:0000313" key="2">
    <source>
        <dbReference type="EMBL" id="AEG44133.1"/>
    </source>
</evidence>
<dbReference type="EMBL" id="CP002810">
    <property type="protein sequence ID" value="AEG44133.1"/>
    <property type="molecule type" value="Genomic_DNA"/>
</dbReference>
<feature type="transmembrane region" description="Helical" evidence="1">
    <location>
        <begin position="20"/>
        <end position="41"/>
    </location>
</feature>
<keyword evidence="1" id="KW-0472">Membrane</keyword>
<evidence type="ECO:0000256" key="1">
    <source>
        <dbReference type="SAM" id="Phobius"/>
    </source>
</evidence>
<dbReference type="PANTHER" id="PTHR34989">
    <property type="entry name" value="PROTEIN HDED"/>
    <property type="match status" value="1"/>
</dbReference>
<accession>F6FT62</accession>
<feature type="transmembrane region" description="Helical" evidence="1">
    <location>
        <begin position="47"/>
        <end position="65"/>
    </location>
</feature>
<feature type="transmembrane region" description="Helical" evidence="1">
    <location>
        <begin position="159"/>
        <end position="182"/>
    </location>
</feature>
<organism evidence="3">
    <name type="scientific">Isoptericola variabilis (strain 225)</name>
    <dbReference type="NCBI Taxonomy" id="743718"/>
    <lineage>
        <taxon>Bacteria</taxon>
        <taxon>Bacillati</taxon>
        <taxon>Actinomycetota</taxon>
        <taxon>Actinomycetes</taxon>
        <taxon>Micrococcales</taxon>
        <taxon>Promicromonosporaceae</taxon>
        <taxon>Isoptericola</taxon>
    </lineage>
</organism>
<dbReference type="eggNOG" id="COG3247">
    <property type="taxonomic scope" value="Bacteria"/>
</dbReference>
<feature type="transmembrane region" description="Helical" evidence="1">
    <location>
        <begin position="77"/>
        <end position="96"/>
    </location>
</feature>
<feature type="transmembrane region" description="Helical" evidence="1">
    <location>
        <begin position="102"/>
        <end position="126"/>
    </location>
</feature>
<keyword evidence="3" id="KW-1185">Reference proteome</keyword>
<sequence length="210" mass="21471">MAFPTFDRPDDLTRLARRIWYWPFVRGLLALGFGAAAILLPTTTPGLLVQVLGAFVALDGVVSLVDCARRRGTRAGSANLGLGLAAVVLGAVLLLAPQAVLGVVLVLVAVWAAGLGVLQLVVASALRPRGGTAWVWTLVAGVLLLALAVVCLVNPDASVAVMSVLVGVVAVVVGSALLALGLRLRSFARAGSWPGGPGGGRVIEGRVEEM</sequence>
<dbReference type="InterPro" id="IPR052712">
    <property type="entry name" value="Acid_resist_chaperone_HdeD"/>
</dbReference>
<keyword evidence="1" id="KW-1133">Transmembrane helix</keyword>
<dbReference type="RefSeq" id="WP_013838525.1">
    <property type="nucleotide sequence ID" value="NC_015588.1"/>
</dbReference>
<dbReference type="STRING" id="743718.Isova_1366"/>
<protein>
    <recommendedName>
        <fullName evidence="4">HdeD family acid-resistance protein</fullName>
    </recommendedName>
</protein>
<keyword evidence="1" id="KW-0812">Transmembrane</keyword>
<dbReference type="AlphaFoldDB" id="F6FT62"/>
<dbReference type="InterPro" id="IPR005325">
    <property type="entry name" value="DUF308_memb"/>
</dbReference>
<name>F6FT62_ISOV2</name>